<keyword evidence="3" id="KW-1185">Reference proteome</keyword>
<sequence>ILTALGLLMASGSTMAAQMECMVDTAAYDQWTAGYCDSFEYTMDNAKNDAIWRIVDTTKPIASIIWSEKTAGCAATATYCTKAIRPYTANKGKATILYTDGTYEIVQAIASFETGF</sequence>
<keyword evidence="1" id="KW-0732">Signal</keyword>
<evidence type="ECO:0000313" key="2">
    <source>
        <dbReference type="EMBL" id="MDP5138830.1"/>
    </source>
</evidence>
<feature type="signal peptide" evidence="1">
    <location>
        <begin position="1"/>
        <end position="16"/>
    </location>
</feature>
<dbReference type="RefSeq" id="WP_305977918.1">
    <property type="nucleotide sequence ID" value="NZ_JAPJDZ010000330.1"/>
</dbReference>
<proteinExistence type="predicted"/>
<feature type="chain" id="PRO_5045290644" evidence="1">
    <location>
        <begin position="17"/>
        <end position="116"/>
    </location>
</feature>
<protein>
    <submittedName>
        <fullName evidence="2">Uncharacterized protein</fullName>
    </submittedName>
</protein>
<reference evidence="2 3" key="1">
    <citation type="submission" date="2022-11" db="EMBL/GenBank/DDBJ databases">
        <title>Viruses from the air-sea interface of a natural surface slick.</title>
        <authorList>
            <person name="Rahlff J."/>
            <person name="Holmfeldt K."/>
        </authorList>
    </citation>
    <scope>NUCLEOTIDE SEQUENCE [LARGE SCALE GENOMIC DNA]</scope>
    <source>
        <strain evidence="2 3">SMS4</strain>
    </source>
</reference>
<comment type="caution">
    <text evidence="2">The sequence shown here is derived from an EMBL/GenBank/DDBJ whole genome shotgun (WGS) entry which is preliminary data.</text>
</comment>
<name>A0ABT9I613_9GAMM</name>
<feature type="non-terminal residue" evidence="2">
    <location>
        <position position="1"/>
    </location>
</feature>
<gene>
    <name evidence="2" type="ORF">ORJ04_23055</name>
</gene>
<accession>A0ABT9I613</accession>
<evidence type="ECO:0000313" key="3">
    <source>
        <dbReference type="Proteomes" id="UP001231109"/>
    </source>
</evidence>
<evidence type="ECO:0000256" key="1">
    <source>
        <dbReference type="SAM" id="SignalP"/>
    </source>
</evidence>
<dbReference type="EMBL" id="JAPJDZ010000330">
    <property type="protein sequence ID" value="MDP5138830.1"/>
    <property type="molecule type" value="Genomic_DNA"/>
</dbReference>
<dbReference type="Proteomes" id="UP001231109">
    <property type="component" value="Unassembled WGS sequence"/>
</dbReference>
<organism evidence="2 3">
    <name type="scientific">Rheinheimera baltica</name>
    <dbReference type="NCBI Taxonomy" id="67576"/>
    <lineage>
        <taxon>Bacteria</taxon>
        <taxon>Pseudomonadati</taxon>
        <taxon>Pseudomonadota</taxon>
        <taxon>Gammaproteobacteria</taxon>
        <taxon>Chromatiales</taxon>
        <taxon>Chromatiaceae</taxon>
        <taxon>Rheinheimera</taxon>
    </lineage>
</organism>